<name>A0A356W3Y0_9PROT</name>
<dbReference type="CDD" id="cd08241">
    <property type="entry name" value="QOR1"/>
    <property type="match status" value="1"/>
</dbReference>
<dbReference type="SUPFAM" id="SSF51735">
    <property type="entry name" value="NAD(P)-binding Rossmann-fold domains"/>
    <property type="match status" value="1"/>
</dbReference>
<dbReference type="InterPro" id="IPR020843">
    <property type="entry name" value="ER"/>
</dbReference>
<evidence type="ECO:0000313" key="2">
    <source>
        <dbReference type="EMBL" id="HAE94271.1"/>
    </source>
</evidence>
<dbReference type="Pfam" id="PF08240">
    <property type="entry name" value="ADH_N"/>
    <property type="match status" value="1"/>
</dbReference>
<dbReference type="Gene3D" id="3.90.180.10">
    <property type="entry name" value="Medium-chain alcohol dehydrogenases, catalytic domain"/>
    <property type="match status" value="1"/>
</dbReference>
<reference evidence="4 5" key="1">
    <citation type="journal article" date="2018" name="Nat. Biotechnol.">
        <title>A standardized bacterial taxonomy based on genome phylogeny substantially revises the tree of life.</title>
        <authorList>
            <person name="Parks D.H."/>
            <person name="Chuvochina M."/>
            <person name="Waite D.W."/>
            <person name="Rinke C."/>
            <person name="Skarshewski A."/>
            <person name="Chaumeil P.A."/>
            <person name="Hugenholtz P."/>
        </authorList>
    </citation>
    <scope>NUCLEOTIDE SEQUENCE [LARGE SCALE GENOMIC DNA]</scope>
    <source>
        <strain evidence="3">UBA10378</strain>
        <strain evidence="2">UBA8557</strain>
    </source>
</reference>
<dbReference type="InterPro" id="IPR013154">
    <property type="entry name" value="ADH-like_N"/>
</dbReference>
<dbReference type="EMBL" id="DOGS01000053">
    <property type="protein sequence ID" value="HBQ47715.1"/>
    <property type="molecule type" value="Genomic_DNA"/>
</dbReference>
<feature type="domain" description="Enoyl reductase (ER)" evidence="1">
    <location>
        <begin position="11"/>
        <end position="322"/>
    </location>
</feature>
<dbReference type="SMART" id="SM00829">
    <property type="entry name" value="PKS_ER"/>
    <property type="match status" value="1"/>
</dbReference>
<evidence type="ECO:0000313" key="4">
    <source>
        <dbReference type="Proteomes" id="UP000259173"/>
    </source>
</evidence>
<dbReference type="GO" id="GO:0016491">
    <property type="term" value="F:oxidoreductase activity"/>
    <property type="evidence" value="ECO:0007669"/>
    <property type="project" value="InterPro"/>
</dbReference>
<accession>A0A356W3Y0</accession>
<sequence length="324" mass="34554">MRALVCDTLTDDFSGLSLKDIPIPEVGKGEVLVRVSAASVNFPDLLMSQGKYQMKPELPFTQGMECAGIVEAVGEGVTEFAPGDRVVGGNKTGAFAEHAVLPAAGLSRVPETMELAEAAAYPAAYLTAYVALVRRANLQAGETLLVHGASGGVGMAAVDVGKLLGATVIATSASDKKLDTVLAHGADYVINVSQGFRDKVKTLTAGRGADVIFDPVGGDVFDESVRCIAFDGRLLVVGFTSGRIPEVKVNMPLIKGFSVVGVRAGEYGRRFPQRGKENMEAIWKWAAEGKTRPRIHAELPLEEWREAYRLLTDREVVGKVVLRP</sequence>
<dbReference type="PANTHER" id="PTHR43677:SF4">
    <property type="entry name" value="QUINONE OXIDOREDUCTASE-LIKE PROTEIN 2"/>
    <property type="match status" value="1"/>
</dbReference>
<dbReference type="InterPro" id="IPR011032">
    <property type="entry name" value="GroES-like_sf"/>
</dbReference>
<evidence type="ECO:0000313" key="5">
    <source>
        <dbReference type="Proteomes" id="UP000263957"/>
    </source>
</evidence>
<proteinExistence type="predicted"/>
<dbReference type="InterPro" id="IPR051397">
    <property type="entry name" value="Zn-ADH-like_protein"/>
</dbReference>
<dbReference type="Proteomes" id="UP000263957">
    <property type="component" value="Unassembled WGS sequence"/>
</dbReference>
<dbReference type="PANTHER" id="PTHR43677">
    <property type="entry name" value="SHORT-CHAIN DEHYDROGENASE/REDUCTASE"/>
    <property type="match status" value="1"/>
</dbReference>
<dbReference type="EMBL" id="DMBR01000208">
    <property type="protein sequence ID" value="HAE94271.1"/>
    <property type="molecule type" value="Genomic_DNA"/>
</dbReference>
<dbReference type="RefSeq" id="WP_348763066.1">
    <property type="nucleotide sequence ID" value="NZ_CAXEMP010000124.1"/>
</dbReference>
<dbReference type="Gene3D" id="3.40.50.720">
    <property type="entry name" value="NAD(P)-binding Rossmann-like Domain"/>
    <property type="match status" value="1"/>
</dbReference>
<evidence type="ECO:0000313" key="3">
    <source>
        <dbReference type="EMBL" id="HBQ47715.1"/>
    </source>
</evidence>
<dbReference type="AlphaFoldDB" id="A0A356W3Y0"/>
<dbReference type="SUPFAM" id="SSF50129">
    <property type="entry name" value="GroES-like"/>
    <property type="match status" value="1"/>
</dbReference>
<protein>
    <submittedName>
        <fullName evidence="3">NADPH:quinone oxidoreductase</fullName>
    </submittedName>
</protein>
<comment type="caution">
    <text evidence="3">The sequence shown here is derived from an EMBL/GenBank/DDBJ whole genome shotgun (WGS) entry which is preliminary data.</text>
</comment>
<dbReference type="Pfam" id="PF00107">
    <property type="entry name" value="ADH_zinc_N"/>
    <property type="match status" value="1"/>
</dbReference>
<dbReference type="Proteomes" id="UP000259173">
    <property type="component" value="Unassembled WGS sequence"/>
</dbReference>
<dbReference type="InterPro" id="IPR036291">
    <property type="entry name" value="NAD(P)-bd_dom_sf"/>
</dbReference>
<organism evidence="3 5">
    <name type="scientific">Hyphomonas atlantica</name>
    <dbReference type="NCBI Taxonomy" id="1280948"/>
    <lineage>
        <taxon>Bacteria</taxon>
        <taxon>Pseudomonadati</taxon>
        <taxon>Pseudomonadota</taxon>
        <taxon>Alphaproteobacteria</taxon>
        <taxon>Hyphomonadales</taxon>
        <taxon>Hyphomonadaceae</taxon>
        <taxon>Hyphomonas</taxon>
    </lineage>
</organism>
<gene>
    <name evidence="2" type="ORF">DCG65_06905</name>
    <name evidence="3" type="ORF">DD728_02335</name>
</gene>
<dbReference type="InterPro" id="IPR013149">
    <property type="entry name" value="ADH-like_C"/>
</dbReference>
<evidence type="ECO:0000259" key="1">
    <source>
        <dbReference type="SMART" id="SM00829"/>
    </source>
</evidence>